<feature type="region of interest" description="Disordered" evidence="1">
    <location>
        <begin position="192"/>
        <end position="221"/>
    </location>
</feature>
<dbReference type="AlphaFoldDB" id="A0A255GP92"/>
<dbReference type="OrthoDB" id="4878398at2"/>
<protein>
    <recommendedName>
        <fullName evidence="5">Alkaline shock response membrane anchor protein AmaP</fullName>
    </recommendedName>
</protein>
<proteinExistence type="predicted"/>
<dbReference type="EMBL" id="NMVO01000001">
    <property type="protein sequence ID" value="OYO17640.1"/>
    <property type="molecule type" value="Genomic_DNA"/>
</dbReference>
<evidence type="ECO:0000256" key="1">
    <source>
        <dbReference type="SAM" id="MobiDB-lite"/>
    </source>
</evidence>
<reference evidence="3 4" key="1">
    <citation type="submission" date="2017-07" db="EMBL/GenBank/DDBJ databases">
        <title>Draft whole genome sequences of clinical Proprionibacteriaceae strains.</title>
        <authorList>
            <person name="Bernier A.-M."/>
            <person name="Bernard K."/>
            <person name="Domingo M.-C."/>
        </authorList>
    </citation>
    <scope>NUCLEOTIDE SEQUENCE [LARGE SCALE GENOMIC DNA]</scope>
    <source>
        <strain evidence="3 4">NML 030167</strain>
    </source>
</reference>
<keyword evidence="2" id="KW-0472">Membrane</keyword>
<keyword evidence="2" id="KW-0812">Transmembrane</keyword>
<evidence type="ECO:0000313" key="4">
    <source>
        <dbReference type="Proteomes" id="UP000215896"/>
    </source>
</evidence>
<feature type="compositionally biased region" description="Polar residues" evidence="1">
    <location>
        <begin position="192"/>
        <end position="203"/>
    </location>
</feature>
<name>A0A255GP92_9ACTN</name>
<sequence length="221" mass="23049">MRSISGARNRVVLIIFGILSLAAATWLGFAYFGLANRWPQASMILAEGSSTVGSIASDNRVWLLPVAAVLSVLAVIIGIALLVTQVPAQTPTSRLRLTDGDGTLLATVDPDVLGRALSEHAEQVPGVLDADVRVTGAASSVWLQASVTIAEDAEAAWSIEQVRSRLADDVANALDRPPRQVDVLVHLRAKGSGSSTVAQSVTPRRSGAELEPQPAVQGSGS</sequence>
<comment type="caution">
    <text evidence="3">The sequence shown here is derived from an EMBL/GenBank/DDBJ whole genome shotgun (WGS) entry which is preliminary data.</text>
</comment>
<accession>A0A255GP92</accession>
<feature type="transmembrane region" description="Helical" evidence="2">
    <location>
        <begin position="12"/>
        <end position="34"/>
    </location>
</feature>
<keyword evidence="4" id="KW-1185">Reference proteome</keyword>
<evidence type="ECO:0000313" key="3">
    <source>
        <dbReference type="EMBL" id="OYO17640.1"/>
    </source>
</evidence>
<gene>
    <name evidence="3" type="ORF">CGZ94_01770</name>
</gene>
<organism evidence="3 4">
    <name type="scientific">Enemella evansiae</name>
    <dbReference type="NCBI Taxonomy" id="2016499"/>
    <lineage>
        <taxon>Bacteria</taxon>
        <taxon>Bacillati</taxon>
        <taxon>Actinomycetota</taxon>
        <taxon>Actinomycetes</taxon>
        <taxon>Propionibacteriales</taxon>
        <taxon>Propionibacteriaceae</taxon>
        <taxon>Enemella</taxon>
    </lineage>
</organism>
<feature type="transmembrane region" description="Helical" evidence="2">
    <location>
        <begin position="62"/>
        <end position="84"/>
    </location>
</feature>
<evidence type="ECO:0000256" key="2">
    <source>
        <dbReference type="SAM" id="Phobius"/>
    </source>
</evidence>
<evidence type="ECO:0008006" key="5">
    <source>
        <dbReference type="Google" id="ProtNLM"/>
    </source>
</evidence>
<accession>A0A4R6LQG2</accession>
<dbReference type="RefSeq" id="WP_094356686.1">
    <property type="nucleotide sequence ID" value="NZ_NMVK01000009.1"/>
</dbReference>
<keyword evidence="2" id="KW-1133">Transmembrane helix</keyword>
<dbReference type="Proteomes" id="UP000215896">
    <property type="component" value="Unassembled WGS sequence"/>
</dbReference>